<feature type="region of interest" description="Disordered" evidence="1">
    <location>
        <begin position="1"/>
        <end position="88"/>
    </location>
</feature>
<evidence type="ECO:0008006" key="4">
    <source>
        <dbReference type="Google" id="ProtNLM"/>
    </source>
</evidence>
<dbReference type="AlphaFoldDB" id="A0A1A6GDF2"/>
<feature type="compositionally biased region" description="Low complexity" evidence="1">
    <location>
        <begin position="52"/>
        <end position="62"/>
    </location>
</feature>
<dbReference type="SUPFAM" id="SSF52833">
    <property type="entry name" value="Thioredoxin-like"/>
    <property type="match status" value="1"/>
</dbReference>
<evidence type="ECO:0000313" key="2">
    <source>
        <dbReference type="EMBL" id="OBS64258.1"/>
    </source>
</evidence>
<name>A0A1A6GDF2_NEOLE</name>
<comment type="caution">
    <text evidence="2">The sequence shown here is derived from an EMBL/GenBank/DDBJ whole genome shotgun (WGS) entry which is preliminary data.</text>
</comment>
<dbReference type="OrthoDB" id="294696at2759"/>
<reference evidence="2 3" key="1">
    <citation type="submission" date="2016-06" db="EMBL/GenBank/DDBJ databases">
        <title>The Draft Genome Sequence and Annotation of the Desert Woodrat Neotoma lepida.</title>
        <authorList>
            <person name="Campbell M."/>
            <person name="Oakeson K.F."/>
            <person name="Yandell M."/>
            <person name="Halpert J.R."/>
            <person name="Dearing D."/>
        </authorList>
    </citation>
    <scope>NUCLEOTIDE SEQUENCE [LARGE SCALE GENOMIC DNA]</scope>
    <source>
        <strain evidence="2">417</strain>
        <tissue evidence="2">Liver</tissue>
    </source>
</reference>
<dbReference type="InterPro" id="IPR012340">
    <property type="entry name" value="NA-bd_OB-fold"/>
</dbReference>
<evidence type="ECO:0000256" key="1">
    <source>
        <dbReference type="SAM" id="MobiDB-lite"/>
    </source>
</evidence>
<dbReference type="STRING" id="56216.A0A1A6GDF2"/>
<keyword evidence="3" id="KW-1185">Reference proteome</keyword>
<dbReference type="Gene3D" id="2.40.50.140">
    <property type="entry name" value="Nucleic acid-binding proteins"/>
    <property type="match status" value="1"/>
</dbReference>
<proteinExistence type="predicted"/>
<dbReference type="EMBL" id="LZPO01097260">
    <property type="protein sequence ID" value="OBS64258.1"/>
    <property type="molecule type" value="Genomic_DNA"/>
</dbReference>
<evidence type="ECO:0000313" key="3">
    <source>
        <dbReference type="Proteomes" id="UP000092124"/>
    </source>
</evidence>
<dbReference type="Gene3D" id="3.40.30.10">
    <property type="entry name" value="Glutaredoxin"/>
    <property type="match status" value="1"/>
</dbReference>
<dbReference type="InterPro" id="IPR036249">
    <property type="entry name" value="Thioredoxin-like_sf"/>
</dbReference>
<protein>
    <recommendedName>
        <fullName evidence="4">Thioredoxin domain-containing protein</fullName>
    </recommendedName>
</protein>
<accession>A0A1A6GDF2</accession>
<sequence>MEKTVEFDVVEGEKGAEAANVTGSGGVPVQGSKYAADRNQCRRYPRRRDPPRNYQQNYQNSESGEKNEGSESAPEGQAQQLRPYRRRRFPLAEKVTTCGDPIYGCRPQYFNPPVQGEVMEGADNQGAGEQGRPVRQNMYHDSAGALLAKDSLERMAMKRTRKIKETRPKVDYSLSEVRWLRTDIAQRYRISKYPTLKLFRNGMMMKREYRGQRSVKALADYIRQQKSNPIHEIQSIDEVTTLDNLALLLPWLLLLSWTERPWNLWSRNLTVKFSQYYLTRLCHRLQMELEKLRCGRCCCFLHRIDHPLQKNQIILVDFQAKLFHFSDIGAEGQLEKLETLDSKPNKGKDEMVYPSTLDQLRVVKKKYSNVK</sequence>
<gene>
    <name evidence="2" type="ORF">A6R68_07204</name>
</gene>
<dbReference type="Proteomes" id="UP000092124">
    <property type="component" value="Unassembled WGS sequence"/>
</dbReference>
<organism evidence="2 3">
    <name type="scientific">Neotoma lepida</name>
    <name type="common">Desert woodrat</name>
    <dbReference type="NCBI Taxonomy" id="56216"/>
    <lineage>
        <taxon>Eukaryota</taxon>
        <taxon>Metazoa</taxon>
        <taxon>Chordata</taxon>
        <taxon>Craniata</taxon>
        <taxon>Vertebrata</taxon>
        <taxon>Euteleostomi</taxon>
        <taxon>Mammalia</taxon>
        <taxon>Eutheria</taxon>
        <taxon>Euarchontoglires</taxon>
        <taxon>Glires</taxon>
        <taxon>Rodentia</taxon>
        <taxon>Myomorpha</taxon>
        <taxon>Muroidea</taxon>
        <taxon>Cricetidae</taxon>
        <taxon>Neotominae</taxon>
        <taxon>Neotoma</taxon>
    </lineage>
</organism>
<dbReference type="PANTHER" id="PTHR11544">
    <property type="entry name" value="COLD SHOCK DOMAIN CONTAINING PROTEINS"/>
    <property type="match status" value="1"/>
</dbReference>
<feature type="compositionally biased region" description="Basic and acidic residues" evidence="1">
    <location>
        <begin position="1"/>
        <end position="16"/>
    </location>
</feature>
<dbReference type="InterPro" id="IPR050181">
    <property type="entry name" value="Cold_shock_domain"/>
</dbReference>